<name>A0AC35FE35_9BILA</name>
<reference evidence="2" key="1">
    <citation type="submission" date="2022-11" db="UniProtKB">
        <authorList>
            <consortium name="WormBaseParasite"/>
        </authorList>
    </citation>
    <scope>IDENTIFICATION</scope>
</reference>
<organism evidence="1 2">
    <name type="scientific">Panagrolaimus sp. PS1159</name>
    <dbReference type="NCBI Taxonomy" id="55785"/>
    <lineage>
        <taxon>Eukaryota</taxon>
        <taxon>Metazoa</taxon>
        <taxon>Ecdysozoa</taxon>
        <taxon>Nematoda</taxon>
        <taxon>Chromadorea</taxon>
        <taxon>Rhabditida</taxon>
        <taxon>Tylenchina</taxon>
        <taxon>Panagrolaimomorpha</taxon>
        <taxon>Panagrolaimoidea</taxon>
        <taxon>Panagrolaimidae</taxon>
        <taxon>Panagrolaimus</taxon>
    </lineage>
</organism>
<proteinExistence type="predicted"/>
<dbReference type="WBParaSite" id="PS1159_v2.g16521.t1">
    <property type="protein sequence ID" value="PS1159_v2.g16521.t1"/>
    <property type="gene ID" value="PS1159_v2.g16521"/>
</dbReference>
<dbReference type="Proteomes" id="UP000887580">
    <property type="component" value="Unplaced"/>
</dbReference>
<evidence type="ECO:0000313" key="1">
    <source>
        <dbReference type="Proteomes" id="UP000887580"/>
    </source>
</evidence>
<protein>
    <submittedName>
        <fullName evidence="2">Cystatin domain-containing protein</fullName>
    </submittedName>
</protein>
<accession>A0AC35FE35</accession>
<sequence length="116" mass="13499">MFLLILFFVSSVAAINENLFQGVDPDHNHLKGPINDKDYIMDIIKKYNTESNDPYYDVPTKIMVSGVEHVGKEYLYRFTVTFTKIPCLKTEFDYHHFDNCYESISHDISPTDLPTK</sequence>
<evidence type="ECO:0000313" key="2">
    <source>
        <dbReference type="WBParaSite" id="PS1159_v2.g16521.t1"/>
    </source>
</evidence>